<feature type="domain" description="Chitin-binding type-3" evidence="4">
    <location>
        <begin position="210"/>
        <end position="255"/>
    </location>
</feature>
<dbReference type="CDD" id="cd12215">
    <property type="entry name" value="ChiC_BD"/>
    <property type="match status" value="1"/>
</dbReference>
<dbReference type="GO" id="GO:0004497">
    <property type="term" value="F:monooxygenase activity"/>
    <property type="evidence" value="ECO:0007669"/>
    <property type="project" value="UniProtKB-KW"/>
</dbReference>
<dbReference type="Gene3D" id="2.70.50.50">
    <property type="entry name" value="chitin-binding protein cbp21"/>
    <property type="match status" value="1"/>
</dbReference>
<dbReference type="AlphaFoldDB" id="A0AA41U7V5"/>
<dbReference type="RefSeq" id="WP_236089579.1">
    <property type="nucleotide sequence ID" value="NZ_JAKGSG010000034.1"/>
</dbReference>
<name>A0AA41U7V5_9MICO</name>
<sequence length="258" mass="27593">MRALLHATLPRLLLAAFAVVALAAAALFTSAVAAPPELTPSASAHGWITSPPSRQDHCAKHTVTWSCDGVEYEPQSVESSKGSLLCSGGTRFVTLDDNALAWPRTTVASSQTFTWTLTARHRTSTWEYFVDGQLFKTVNDNGATPGATVTHTLTGLPSGNHTILARWNVYDTNNAFYACVDVNVGGSGNPSPTPTPTPTPTTPPTGSCDYPAWSATTTYVSGDLVAYQGREYRARWWTIAEIPSQSGEWGVWADLGVC</sequence>
<dbReference type="Proteomes" id="UP001165405">
    <property type="component" value="Unassembled WGS sequence"/>
</dbReference>
<dbReference type="SUPFAM" id="SSF81296">
    <property type="entry name" value="E set domains"/>
    <property type="match status" value="1"/>
</dbReference>
<evidence type="ECO:0000256" key="2">
    <source>
        <dbReference type="ARBA" id="ARBA00022801"/>
    </source>
</evidence>
<comment type="caution">
    <text evidence="5">The sequence shown here is derived from an EMBL/GenBank/DDBJ whole genome shotgun (WGS) entry which is preliminary data.</text>
</comment>
<dbReference type="SMART" id="SM00495">
    <property type="entry name" value="ChtBD3"/>
    <property type="match status" value="1"/>
</dbReference>
<keyword evidence="1 3" id="KW-0732">Signal</keyword>
<evidence type="ECO:0000256" key="1">
    <source>
        <dbReference type="ARBA" id="ARBA00022729"/>
    </source>
</evidence>
<proteinExistence type="predicted"/>
<feature type="chain" id="PRO_5041224321" evidence="3">
    <location>
        <begin position="34"/>
        <end position="258"/>
    </location>
</feature>
<dbReference type="InterPro" id="IPR014756">
    <property type="entry name" value="Ig_E-set"/>
</dbReference>
<dbReference type="InterPro" id="IPR036573">
    <property type="entry name" value="CBM_sf_5/12"/>
</dbReference>
<reference evidence="5" key="1">
    <citation type="submission" date="2022-01" db="EMBL/GenBank/DDBJ databases">
        <title>Antribacter sp. nov., isolated from Guizhou of China.</title>
        <authorList>
            <person name="Chengliang C."/>
            <person name="Ya Z."/>
        </authorList>
    </citation>
    <scope>NUCLEOTIDE SEQUENCE</scope>
    <source>
        <strain evidence="5">KLBMP 9083</strain>
    </source>
</reference>
<keyword evidence="5" id="KW-0503">Monooxygenase</keyword>
<dbReference type="EMBL" id="JAKGSG010000034">
    <property type="protein sequence ID" value="MCF4121785.1"/>
    <property type="molecule type" value="Genomic_DNA"/>
</dbReference>
<dbReference type="Gene3D" id="2.10.10.20">
    <property type="entry name" value="Carbohydrate-binding module superfamily 5/12"/>
    <property type="match status" value="1"/>
</dbReference>
<organism evidence="5 6">
    <name type="scientific">Antribacter soli</name>
    <dbReference type="NCBI Taxonomy" id="2910976"/>
    <lineage>
        <taxon>Bacteria</taxon>
        <taxon>Bacillati</taxon>
        <taxon>Actinomycetota</taxon>
        <taxon>Actinomycetes</taxon>
        <taxon>Micrococcales</taxon>
        <taxon>Promicromonosporaceae</taxon>
        <taxon>Antribacter</taxon>
    </lineage>
</organism>
<dbReference type="Pfam" id="PF03067">
    <property type="entry name" value="LPMO_10"/>
    <property type="match status" value="1"/>
</dbReference>
<dbReference type="Pfam" id="PF02839">
    <property type="entry name" value="CBM_5_12"/>
    <property type="match status" value="1"/>
</dbReference>
<evidence type="ECO:0000259" key="4">
    <source>
        <dbReference type="SMART" id="SM00495"/>
    </source>
</evidence>
<dbReference type="InterPro" id="IPR004302">
    <property type="entry name" value="Cellulose/chitin-bd_N"/>
</dbReference>
<keyword evidence="2" id="KW-0378">Hydrolase</keyword>
<evidence type="ECO:0000313" key="6">
    <source>
        <dbReference type="Proteomes" id="UP001165405"/>
    </source>
</evidence>
<gene>
    <name evidence="5" type="ORF">L1785_12415</name>
</gene>
<feature type="signal peptide" evidence="3">
    <location>
        <begin position="1"/>
        <end position="33"/>
    </location>
</feature>
<dbReference type="GO" id="GO:0004553">
    <property type="term" value="F:hydrolase activity, hydrolyzing O-glycosyl compounds"/>
    <property type="evidence" value="ECO:0007669"/>
    <property type="project" value="InterPro"/>
</dbReference>
<protein>
    <submittedName>
        <fullName evidence="5">Lytic polysaccharide monooxygenase</fullName>
    </submittedName>
</protein>
<dbReference type="GO" id="GO:0030246">
    <property type="term" value="F:carbohydrate binding"/>
    <property type="evidence" value="ECO:0007669"/>
    <property type="project" value="InterPro"/>
</dbReference>
<dbReference type="PANTHER" id="PTHR34823">
    <property type="entry name" value="GLCNAC-BINDING PROTEIN A"/>
    <property type="match status" value="1"/>
</dbReference>
<dbReference type="GO" id="GO:0005975">
    <property type="term" value="P:carbohydrate metabolic process"/>
    <property type="evidence" value="ECO:0007669"/>
    <property type="project" value="InterPro"/>
</dbReference>
<keyword evidence="5" id="KW-0560">Oxidoreductase</keyword>
<dbReference type="GO" id="GO:0005576">
    <property type="term" value="C:extracellular region"/>
    <property type="evidence" value="ECO:0007669"/>
    <property type="project" value="InterPro"/>
</dbReference>
<evidence type="ECO:0000256" key="3">
    <source>
        <dbReference type="SAM" id="SignalP"/>
    </source>
</evidence>
<dbReference type="CDD" id="cd21177">
    <property type="entry name" value="LPMO_AA10"/>
    <property type="match status" value="1"/>
</dbReference>
<dbReference type="SUPFAM" id="SSF51055">
    <property type="entry name" value="Carbohydrate binding domain"/>
    <property type="match status" value="1"/>
</dbReference>
<dbReference type="InterPro" id="IPR003610">
    <property type="entry name" value="CBM5/12"/>
</dbReference>
<accession>A0AA41U7V5</accession>
<dbReference type="PANTHER" id="PTHR34823:SF1">
    <property type="entry name" value="CHITIN-BINDING TYPE-4 DOMAIN-CONTAINING PROTEIN"/>
    <property type="match status" value="1"/>
</dbReference>
<keyword evidence="6" id="KW-1185">Reference proteome</keyword>
<evidence type="ECO:0000313" key="5">
    <source>
        <dbReference type="EMBL" id="MCF4121785.1"/>
    </source>
</evidence>
<dbReference type="InterPro" id="IPR051024">
    <property type="entry name" value="GlcNAc_Chitin_IntDeg"/>
</dbReference>